<name>A0A1Q9EC32_SYMMI</name>
<keyword evidence="3" id="KW-1185">Reference proteome</keyword>
<organism evidence="2 3">
    <name type="scientific">Symbiodinium microadriaticum</name>
    <name type="common">Dinoflagellate</name>
    <name type="synonym">Zooxanthella microadriatica</name>
    <dbReference type="NCBI Taxonomy" id="2951"/>
    <lineage>
        <taxon>Eukaryota</taxon>
        <taxon>Sar</taxon>
        <taxon>Alveolata</taxon>
        <taxon>Dinophyceae</taxon>
        <taxon>Suessiales</taxon>
        <taxon>Symbiodiniaceae</taxon>
        <taxon>Symbiodinium</taxon>
    </lineage>
</organism>
<dbReference type="EMBL" id="LSRX01000197">
    <property type="protein sequence ID" value="OLQ04994.1"/>
    <property type="molecule type" value="Genomic_DNA"/>
</dbReference>
<sequence>MFKPLLARQMGIPRRYGPCGGGRLAEGTNADTPIPDARTGNLPIRRNAGRGHVEGNYADLPVEVLGRETRRYADPSSEGKHADTPIRSREPSHGSMMMEVVWVLASADGVVFDTLRPNYTGPPQTSHTLLTLPRWPGSGLMSRSLSKAGNISSLFVRGNEGDFLNEHGAVVFWLNHVESYHVAEEFHCGLLAPVALVILLPAITSAYSLGAKTATDFVWCSEKGDAKSNFFEGDTADAALDEAFRSQKRKIKVQHYGSRSSNVNVICYAMQWNTIKYIKVRSLITFVVSRELRKPVKLNIYATKTWPSLYIKNWGRFEATLLNRLQTLSKMVVVV</sequence>
<dbReference type="Proteomes" id="UP000186817">
    <property type="component" value="Unassembled WGS sequence"/>
</dbReference>
<evidence type="ECO:0000313" key="3">
    <source>
        <dbReference type="Proteomes" id="UP000186817"/>
    </source>
</evidence>
<evidence type="ECO:0000256" key="1">
    <source>
        <dbReference type="SAM" id="MobiDB-lite"/>
    </source>
</evidence>
<gene>
    <name evidence="2" type="ORF">AK812_SmicGene11867</name>
</gene>
<feature type="region of interest" description="Disordered" evidence="1">
    <location>
        <begin position="71"/>
        <end position="91"/>
    </location>
</feature>
<reference evidence="2 3" key="1">
    <citation type="submission" date="2016-02" db="EMBL/GenBank/DDBJ databases">
        <title>Genome analysis of coral dinoflagellate symbionts highlights evolutionary adaptations to a symbiotic lifestyle.</title>
        <authorList>
            <person name="Aranda M."/>
            <person name="Li Y."/>
            <person name="Liew Y.J."/>
            <person name="Baumgarten S."/>
            <person name="Simakov O."/>
            <person name="Wilson M."/>
            <person name="Piel J."/>
            <person name="Ashoor H."/>
            <person name="Bougouffa S."/>
            <person name="Bajic V.B."/>
            <person name="Ryu T."/>
            <person name="Ravasi T."/>
            <person name="Bayer T."/>
            <person name="Micklem G."/>
            <person name="Kim H."/>
            <person name="Bhak J."/>
            <person name="Lajeunesse T.C."/>
            <person name="Voolstra C.R."/>
        </authorList>
    </citation>
    <scope>NUCLEOTIDE SEQUENCE [LARGE SCALE GENOMIC DNA]</scope>
    <source>
        <strain evidence="2 3">CCMP2467</strain>
    </source>
</reference>
<proteinExistence type="predicted"/>
<evidence type="ECO:0000313" key="2">
    <source>
        <dbReference type="EMBL" id="OLQ04994.1"/>
    </source>
</evidence>
<protein>
    <submittedName>
        <fullName evidence="2">Uncharacterized protein</fullName>
    </submittedName>
</protein>
<feature type="region of interest" description="Disordered" evidence="1">
    <location>
        <begin position="23"/>
        <end position="48"/>
    </location>
</feature>
<accession>A0A1Q9EC32</accession>
<comment type="caution">
    <text evidence="2">The sequence shown here is derived from an EMBL/GenBank/DDBJ whole genome shotgun (WGS) entry which is preliminary data.</text>
</comment>
<dbReference type="AlphaFoldDB" id="A0A1Q9EC32"/>